<evidence type="ECO:0000313" key="2">
    <source>
        <dbReference type="EMBL" id="QTX33340.1"/>
    </source>
</evidence>
<evidence type="ECO:0000259" key="1">
    <source>
        <dbReference type="PROSITE" id="PS50851"/>
    </source>
</evidence>
<dbReference type="RefSeq" id="WP_274374625.1">
    <property type="nucleotide sequence ID" value="NZ_CP072943.1"/>
</dbReference>
<protein>
    <submittedName>
        <fullName evidence="2">Chemotaxis protein CheW</fullName>
    </submittedName>
</protein>
<proteinExistence type="predicted"/>
<accession>A0A9Q7EYC2</accession>
<reference evidence="3" key="1">
    <citation type="submission" date="2021-04" db="EMBL/GenBank/DDBJ databases">
        <title>A novel Synergistetes isolate from a pyrite-forming mixed culture.</title>
        <authorList>
            <person name="Bunk B."/>
            <person name="Sproer C."/>
            <person name="Spring S."/>
            <person name="Pester M."/>
        </authorList>
    </citation>
    <scope>NUCLEOTIDE SEQUENCE [LARGE SCALE GENOMIC DNA]</scope>
    <source>
        <strain evidence="3">J.5.4.2-T.3.5.2</strain>
    </source>
</reference>
<dbReference type="Pfam" id="PF01584">
    <property type="entry name" value="CheW"/>
    <property type="match status" value="1"/>
</dbReference>
<dbReference type="PROSITE" id="PS50851">
    <property type="entry name" value="CHEW"/>
    <property type="match status" value="1"/>
</dbReference>
<dbReference type="InterPro" id="IPR036061">
    <property type="entry name" value="CheW-like_dom_sf"/>
</dbReference>
<feature type="domain" description="CheW-like" evidence="1">
    <location>
        <begin position="2"/>
        <end position="139"/>
    </location>
</feature>
<sequence length="144" mass="15120">MSSSFLLVDMLRRRFALPVEAVERIVAAAETVPLAEPCPAVRGLVNVGGEALPVVDLRPAPGGLFPDLELSDRFVVLREGGRLVVLLVEGLAGVVELDVDVVELPGDGSSRQVSVAFEGDEVSAVLVRSPEALLRGIVLSEGVP</sequence>
<organism evidence="2 3">
    <name type="scientific">Aminithiophilus ramosus</name>
    <dbReference type="NCBI Taxonomy" id="3029084"/>
    <lineage>
        <taxon>Bacteria</taxon>
        <taxon>Thermotogati</taxon>
        <taxon>Synergistota</taxon>
        <taxon>Synergistia</taxon>
        <taxon>Synergistales</taxon>
        <taxon>Aminithiophilaceae</taxon>
        <taxon>Aminithiophilus</taxon>
    </lineage>
</organism>
<dbReference type="GO" id="GO:0007165">
    <property type="term" value="P:signal transduction"/>
    <property type="evidence" value="ECO:0007669"/>
    <property type="project" value="InterPro"/>
</dbReference>
<dbReference type="Gene3D" id="2.40.50.180">
    <property type="entry name" value="CheA-289, Domain 4"/>
    <property type="match status" value="1"/>
</dbReference>
<dbReference type="EMBL" id="CP072943">
    <property type="protein sequence ID" value="QTX33340.1"/>
    <property type="molecule type" value="Genomic_DNA"/>
</dbReference>
<dbReference type="AlphaFoldDB" id="A0A9Q7EYC2"/>
<dbReference type="KEGG" id="aram:KAR29_05555"/>
<dbReference type="InterPro" id="IPR002545">
    <property type="entry name" value="CheW-lke_dom"/>
</dbReference>
<name>A0A9Q7EYC2_9BACT</name>
<evidence type="ECO:0000313" key="3">
    <source>
        <dbReference type="Proteomes" id="UP000671879"/>
    </source>
</evidence>
<dbReference type="Proteomes" id="UP000671879">
    <property type="component" value="Chromosome"/>
</dbReference>
<dbReference type="SUPFAM" id="SSF50341">
    <property type="entry name" value="CheW-like"/>
    <property type="match status" value="1"/>
</dbReference>
<gene>
    <name evidence="2" type="ORF">KAR29_05555</name>
</gene>
<keyword evidence="3" id="KW-1185">Reference proteome</keyword>
<dbReference type="GO" id="GO:0006935">
    <property type="term" value="P:chemotaxis"/>
    <property type="evidence" value="ECO:0007669"/>
    <property type="project" value="InterPro"/>
</dbReference>
<dbReference type="SMART" id="SM00260">
    <property type="entry name" value="CheW"/>
    <property type="match status" value="1"/>
</dbReference>